<gene>
    <name evidence="1" type="ORF">DOTSEDRAFT_75298</name>
</gene>
<sequence length="62" mass="6822">MTVIRLEPDDGSGVTVPSAYGVSLPIASWAENRASRLYKSSAGRYRCPPHCVYRNDPQPRTA</sequence>
<dbReference type="HOGENOM" id="CLU_2904165_0_0_1"/>
<name>M2XJG0_DOTSN</name>
<dbReference type="AlphaFoldDB" id="M2XJG0"/>
<organism evidence="1 2">
    <name type="scientific">Dothistroma septosporum (strain NZE10 / CBS 128990)</name>
    <name type="common">Red band needle blight fungus</name>
    <name type="synonym">Mycosphaerella pini</name>
    <dbReference type="NCBI Taxonomy" id="675120"/>
    <lineage>
        <taxon>Eukaryota</taxon>
        <taxon>Fungi</taxon>
        <taxon>Dikarya</taxon>
        <taxon>Ascomycota</taxon>
        <taxon>Pezizomycotina</taxon>
        <taxon>Dothideomycetes</taxon>
        <taxon>Dothideomycetidae</taxon>
        <taxon>Mycosphaerellales</taxon>
        <taxon>Mycosphaerellaceae</taxon>
        <taxon>Dothistroma</taxon>
    </lineage>
</organism>
<reference evidence="2" key="1">
    <citation type="journal article" date="2012" name="PLoS Genet.">
        <title>The genomes of the fungal plant pathogens Cladosporium fulvum and Dothistroma septosporum reveal adaptation to different hosts and lifestyles but also signatures of common ancestry.</title>
        <authorList>
            <person name="de Wit P.J.G.M."/>
            <person name="van der Burgt A."/>
            <person name="Oekmen B."/>
            <person name="Stergiopoulos I."/>
            <person name="Abd-Elsalam K.A."/>
            <person name="Aerts A.L."/>
            <person name="Bahkali A.H."/>
            <person name="Beenen H.G."/>
            <person name="Chettri P."/>
            <person name="Cox M.P."/>
            <person name="Datema E."/>
            <person name="de Vries R.P."/>
            <person name="Dhillon B."/>
            <person name="Ganley A.R."/>
            <person name="Griffiths S.A."/>
            <person name="Guo Y."/>
            <person name="Hamelin R.C."/>
            <person name="Henrissat B."/>
            <person name="Kabir M.S."/>
            <person name="Jashni M.K."/>
            <person name="Kema G."/>
            <person name="Klaubauf S."/>
            <person name="Lapidus A."/>
            <person name="Levasseur A."/>
            <person name="Lindquist E."/>
            <person name="Mehrabi R."/>
            <person name="Ohm R.A."/>
            <person name="Owen T.J."/>
            <person name="Salamov A."/>
            <person name="Schwelm A."/>
            <person name="Schijlen E."/>
            <person name="Sun H."/>
            <person name="van den Burg H.A."/>
            <person name="van Ham R.C.H.J."/>
            <person name="Zhang S."/>
            <person name="Goodwin S.B."/>
            <person name="Grigoriev I.V."/>
            <person name="Collemare J."/>
            <person name="Bradshaw R.E."/>
        </authorList>
    </citation>
    <scope>NUCLEOTIDE SEQUENCE [LARGE SCALE GENOMIC DNA]</scope>
    <source>
        <strain evidence="2">NZE10 / CBS 128990</strain>
    </source>
</reference>
<dbReference type="EMBL" id="KB446545">
    <property type="protein sequence ID" value="EME39597.1"/>
    <property type="molecule type" value="Genomic_DNA"/>
</dbReference>
<accession>M2XJG0</accession>
<proteinExistence type="predicted"/>
<protein>
    <submittedName>
        <fullName evidence="1">Uncharacterized protein</fullName>
    </submittedName>
</protein>
<dbReference type="Proteomes" id="UP000016933">
    <property type="component" value="Unassembled WGS sequence"/>
</dbReference>
<evidence type="ECO:0000313" key="1">
    <source>
        <dbReference type="EMBL" id="EME39597.1"/>
    </source>
</evidence>
<reference evidence="1 2" key="2">
    <citation type="journal article" date="2012" name="PLoS Pathog.">
        <title>Diverse lifestyles and strategies of plant pathogenesis encoded in the genomes of eighteen Dothideomycetes fungi.</title>
        <authorList>
            <person name="Ohm R.A."/>
            <person name="Feau N."/>
            <person name="Henrissat B."/>
            <person name="Schoch C.L."/>
            <person name="Horwitz B.A."/>
            <person name="Barry K.W."/>
            <person name="Condon B.J."/>
            <person name="Copeland A.C."/>
            <person name="Dhillon B."/>
            <person name="Glaser F."/>
            <person name="Hesse C.N."/>
            <person name="Kosti I."/>
            <person name="LaButti K."/>
            <person name="Lindquist E.A."/>
            <person name="Lucas S."/>
            <person name="Salamov A.A."/>
            <person name="Bradshaw R.E."/>
            <person name="Ciuffetti L."/>
            <person name="Hamelin R.C."/>
            <person name="Kema G.H.J."/>
            <person name="Lawrence C."/>
            <person name="Scott J.A."/>
            <person name="Spatafora J.W."/>
            <person name="Turgeon B.G."/>
            <person name="de Wit P.J.G.M."/>
            <person name="Zhong S."/>
            <person name="Goodwin S.B."/>
            <person name="Grigoriev I.V."/>
        </authorList>
    </citation>
    <scope>NUCLEOTIDE SEQUENCE [LARGE SCALE GENOMIC DNA]</scope>
    <source>
        <strain evidence="2">NZE10 / CBS 128990</strain>
    </source>
</reference>
<keyword evidence="2" id="KW-1185">Reference proteome</keyword>
<evidence type="ECO:0000313" key="2">
    <source>
        <dbReference type="Proteomes" id="UP000016933"/>
    </source>
</evidence>